<evidence type="ECO:0000256" key="5">
    <source>
        <dbReference type="SAM" id="MobiDB-lite"/>
    </source>
</evidence>
<dbReference type="InterPro" id="IPR047843">
    <property type="entry name" value="WLS-like_TM"/>
</dbReference>
<dbReference type="PANTHER" id="PTHR31918">
    <property type="entry name" value="TRANSMEMBRANE PROTEIN 181"/>
    <property type="match status" value="1"/>
</dbReference>
<evidence type="ECO:0000256" key="6">
    <source>
        <dbReference type="SAM" id="Phobius"/>
    </source>
</evidence>
<organism evidence="8 9">
    <name type="scientific">Anaeramoeba flamelloides</name>
    <dbReference type="NCBI Taxonomy" id="1746091"/>
    <lineage>
        <taxon>Eukaryota</taxon>
        <taxon>Metamonada</taxon>
        <taxon>Anaeramoebidae</taxon>
        <taxon>Anaeramoeba</taxon>
    </lineage>
</organism>
<evidence type="ECO:0000256" key="2">
    <source>
        <dbReference type="ARBA" id="ARBA00022692"/>
    </source>
</evidence>
<keyword evidence="4 6" id="KW-0472">Membrane</keyword>
<name>A0ABQ8X7X6_9EUKA</name>
<feature type="transmembrane region" description="Helical" evidence="6">
    <location>
        <begin position="228"/>
        <end position="253"/>
    </location>
</feature>
<accession>A0ABQ8X7X6</accession>
<feature type="transmembrane region" description="Helical" evidence="6">
    <location>
        <begin position="306"/>
        <end position="326"/>
    </location>
</feature>
<proteinExistence type="predicted"/>
<evidence type="ECO:0000256" key="4">
    <source>
        <dbReference type="ARBA" id="ARBA00023136"/>
    </source>
</evidence>
<dbReference type="InterPro" id="IPR040416">
    <property type="entry name" value="TMEM181"/>
</dbReference>
<comment type="caution">
    <text evidence="8">The sequence shown here is derived from an EMBL/GenBank/DDBJ whole genome shotgun (WGS) entry which is preliminary data.</text>
</comment>
<dbReference type="EMBL" id="JAOAOG010000329">
    <property type="protein sequence ID" value="KAJ6228290.1"/>
    <property type="molecule type" value="Genomic_DNA"/>
</dbReference>
<feature type="compositionally biased region" description="Polar residues" evidence="5">
    <location>
        <begin position="404"/>
        <end position="417"/>
    </location>
</feature>
<evidence type="ECO:0000259" key="7">
    <source>
        <dbReference type="Pfam" id="PF06664"/>
    </source>
</evidence>
<dbReference type="PANTHER" id="PTHR31918:SF1">
    <property type="entry name" value="TRANSMEMBRANE PROTEIN 181"/>
    <property type="match status" value="1"/>
</dbReference>
<feature type="transmembrane region" description="Helical" evidence="6">
    <location>
        <begin position="20"/>
        <end position="40"/>
    </location>
</feature>
<comment type="subcellular location">
    <subcellularLocation>
        <location evidence="1">Membrane</location>
        <topology evidence="1">Multi-pass membrane protein</topology>
    </subcellularLocation>
</comment>
<evidence type="ECO:0000256" key="3">
    <source>
        <dbReference type="ARBA" id="ARBA00022989"/>
    </source>
</evidence>
<feature type="domain" description="Wntless-like transmembrane" evidence="7">
    <location>
        <begin position="166"/>
        <end position="328"/>
    </location>
</feature>
<feature type="transmembrane region" description="Helical" evidence="6">
    <location>
        <begin position="183"/>
        <end position="202"/>
    </location>
</feature>
<feature type="region of interest" description="Disordered" evidence="5">
    <location>
        <begin position="378"/>
        <end position="417"/>
    </location>
</feature>
<evidence type="ECO:0000313" key="9">
    <source>
        <dbReference type="Proteomes" id="UP001150062"/>
    </source>
</evidence>
<sequence length="417" mass="49287">MERVNNKPKFAIDNWSNKKTVVLIIVFICSLSLSVIIGLCGPSSTIQKDLEFPIKPDTEGIKYQVSIKFLSHLNKELQISTTFGNKNDSAVNAKLDIETQLFGNFSRKKLDVYTWIKLSKTVHQRTFNCRPSKNCTTHQLVYQPYLNYNHYRLVTIFTNQYLGKMFDRLYFHEQRKRKYKRYYFPRFFPLFLIWVIRIMLYLKVWNNQMKDPQTEEDNDIPGFKGVEIAIFVLELVYVLWIFSSYLMTIVYILKKKSNSTNEEEKYFSNQATKNFFYFFILTLIVYTIIILFYLDLIVPKFQSNSFNITFVYVSINLYIYYLTMGYTPCVSLSHMSNEKKIIERLEKYGETEKLNEGSDIDNIDLNTDDIILNGENFQTPLESDQNNENETNSELELLEKDLSRSNSRNNSETVENN</sequence>
<reference evidence="8" key="1">
    <citation type="submission" date="2022-08" db="EMBL/GenBank/DDBJ databases">
        <title>Novel sulfate-reducing endosymbionts in the free-living metamonad Anaeramoeba.</title>
        <authorList>
            <person name="Jerlstrom-Hultqvist J."/>
            <person name="Cepicka I."/>
            <person name="Gallot-Lavallee L."/>
            <person name="Salas-Leiva D."/>
            <person name="Curtis B.A."/>
            <person name="Zahonova K."/>
            <person name="Pipaliya S."/>
            <person name="Dacks J."/>
            <person name="Roger A.J."/>
        </authorList>
    </citation>
    <scope>NUCLEOTIDE SEQUENCE</scope>
    <source>
        <strain evidence="8">Schooner1</strain>
    </source>
</reference>
<dbReference type="Proteomes" id="UP001150062">
    <property type="component" value="Unassembled WGS sequence"/>
</dbReference>
<keyword evidence="3 6" id="KW-1133">Transmembrane helix</keyword>
<dbReference type="Pfam" id="PF06664">
    <property type="entry name" value="WLS-like_TM"/>
    <property type="match status" value="1"/>
</dbReference>
<protein>
    <submittedName>
        <fullName evidence="8">Transmembrane protein</fullName>
    </submittedName>
</protein>
<gene>
    <name evidence="8" type="ORF">M0813_09118</name>
</gene>
<evidence type="ECO:0000256" key="1">
    <source>
        <dbReference type="ARBA" id="ARBA00004141"/>
    </source>
</evidence>
<evidence type="ECO:0000313" key="8">
    <source>
        <dbReference type="EMBL" id="KAJ6228290.1"/>
    </source>
</evidence>
<keyword evidence="2 6" id="KW-0812">Transmembrane</keyword>
<feature type="transmembrane region" description="Helical" evidence="6">
    <location>
        <begin position="274"/>
        <end position="294"/>
    </location>
</feature>
<keyword evidence="9" id="KW-1185">Reference proteome</keyword>